<dbReference type="InterPro" id="IPR050563">
    <property type="entry name" value="4-hydroxybenzoyl-CoA_TE"/>
</dbReference>
<dbReference type="InterPro" id="IPR006684">
    <property type="entry name" value="YbgC/YbaW"/>
</dbReference>
<dbReference type="InterPro" id="IPR029069">
    <property type="entry name" value="HotDog_dom_sf"/>
</dbReference>
<dbReference type="RefSeq" id="WP_111341493.1">
    <property type="nucleotide sequence ID" value="NZ_JAIWKD010000001.1"/>
</dbReference>
<evidence type="ECO:0000313" key="5">
    <source>
        <dbReference type="Proteomes" id="UP000249590"/>
    </source>
</evidence>
<dbReference type="AlphaFoldDB" id="A0A8B2NW78"/>
<dbReference type="CDD" id="cd00586">
    <property type="entry name" value="4HBT"/>
    <property type="match status" value="1"/>
</dbReference>
<evidence type="ECO:0000256" key="2">
    <source>
        <dbReference type="ARBA" id="ARBA00022801"/>
    </source>
</evidence>
<dbReference type="Pfam" id="PF03061">
    <property type="entry name" value="4HBT"/>
    <property type="match status" value="1"/>
</dbReference>
<dbReference type="OrthoDB" id="9808429at2"/>
<name>A0A8B2NW78_9HYPH</name>
<dbReference type="NCBIfam" id="TIGR00051">
    <property type="entry name" value="YbgC/FadM family acyl-CoA thioesterase"/>
    <property type="match status" value="1"/>
</dbReference>
<dbReference type="PIRSF" id="PIRSF003230">
    <property type="entry name" value="YbgC"/>
    <property type="match status" value="1"/>
</dbReference>
<evidence type="ECO:0000313" key="4">
    <source>
        <dbReference type="EMBL" id="RAI03101.1"/>
    </source>
</evidence>
<protein>
    <submittedName>
        <fullName evidence="4">Tol-pal system-associated acyl-CoA thioesterase</fullName>
    </submittedName>
</protein>
<organism evidence="4 5">
    <name type="scientific">Acuticoccus sediminis</name>
    <dbReference type="NCBI Taxonomy" id="2184697"/>
    <lineage>
        <taxon>Bacteria</taxon>
        <taxon>Pseudomonadati</taxon>
        <taxon>Pseudomonadota</taxon>
        <taxon>Alphaproteobacteria</taxon>
        <taxon>Hyphomicrobiales</taxon>
        <taxon>Amorphaceae</taxon>
        <taxon>Acuticoccus</taxon>
    </lineage>
</organism>
<dbReference type="Proteomes" id="UP000249590">
    <property type="component" value="Unassembled WGS sequence"/>
</dbReference>
<accession>A0A8B2NW78</accession>
<keyword evidence="5" id="KW-1185">Reference proteome</keyword>
<reference evidence="4 5" key="1">
    <citation type="submission" date="2018-05" db="EMBL/GenBank/DDBJ databases">
        <title>Acuticoccus sediminis sp. nov., isolated from deep-sea sediment of Indian Ocean.</title>
        <authorList>
            <person name="Liu X."/>
            <person name="Lai Q."/>
            <person name="Du Y."/>
            <person name="Sun F."/>
            <person name="Zhang X."/>
            <person name="Wang S."/>
            <person name="Shao Z."/>
        </authorList>
    </citation>
    <scope>NUCLEOTIDE SEQUENCE [LARGE SCALE GENOMIC DNA]</scope>
    <source>
        <strain evidence="4 5">PTG4-2</strain>
    </source>
</reference>
<proteinExistence type="inferred from homology"/>
<feature type="domain" description="Thioesterase" evidence="3">
    <location>
        <begin position="20"/>
        <end position="105"/>
    </location>
</feature>
<dbReference type="PANTHER" id="PTHR31793">
    <property type="entry name" value="4-HYDROXYBENZOYL-COA THIOESTERASE FAMILY MEMBER"/>
    <property type="match status" value="1"/>
</dbReference>
<dbReference type="GO" id="GO:0047617">
    <property type="term" value="F:fatty acyl-CoA hydrolase activity"/>
    <property type="evidence" value="ECO:0007669"/>
    <property type="project" value="TreeGrafter"/>
</dbReference>
<dbReference type="SUPFAM" id="SSF54637">
    <property type="entry name" value="Thioesterase/thiol ester dehydrase-isomerase"/>
    <property type="match status" value="1"/>
</dbReference>
<evidence type="ECO:0000256" key="1">
    <source>
        <dbReference type="ARBA" id="ARBA00005953"/>
    </source>
</evidence>
<comment type="similarity">
    <text evidence="1">Belongs to the 4-hydroxybenzoyl-CoA thioesterase family.</text>
</comment>
<evidence type="ECO:0000259" key="3">
    <source>
        <dbReference type="Pfam" id="PF03061"/>
    </source>
</evidence>
<dbReference type="InterPro" id="IPR006683">
    <property type="entry name" value="Thioestr_dom"/>
</dbReference>
<gene>
    <name evidence="4" type="ORF">DLJ53_00795</name>
</gene>
<dbReference type="PANTHER" id="PTHR31793:SF37">
    <property type="entry name" value="ACYL-COA THIOESTER HYDROLASE YBGC"/>
    <property type="match status" value="1"/>
</dbReference>
<keyword evidence="2" id="KW-0378">Hydrolase</keyword>
<dbReference type="EMBL" id="QHHQ01000001">
    <property type="protein sequence ID" value="RAI03101.1"/>
    <property type="molecule type" value="Genomic_DNA"/>
</dbReference>
<sequence length="136" mass="15242">MSTTFATEVRVYFEDTDFSGRVYHGAYIRFLERGRTELLRASGLDHAALAAQDPPIYFTLRRIDVTFHGPAVIDDLLTIETSPIEAGRANFLLDQRILRESTRLVSARAELCLIDARGRPQRPSPEVRAALSPTPV</sequence>
<comment type="caution">
    <text evidence="4">The sequence shown here is derived from an EMBL/GenBank/DDBJ whole genome shotgun (WGS) entry which is preliminary data.</text>
</comment>
<dbReference type="Gene3D" id="3.10.129.10">
    <property type="entry name" value="Hotdog Thioesterase"/>
    <property type="match status" value="1"/>
</dbReference>